<dbReference type="HOGENOM" id="CLU_2649930_0_0_9"/>
<dbReference type="EMBL" id="CP011014">
    <property type="protein sequence ID" value="AJT51562.1"/>
    <property type="molecule type" value="Genomic_DNA"/>
</dbReference>
<keyword evidence="1" id="KW-0614">Plasmid</keyword>
<dbReference type="Proteomes" id="UP000003645">
    <property type="component" value="Plasmid pLM1"/>
</dbReference>
<protein>
    <submittedName>
        <fullName evidence="1">Uncharacterized protein</fullName>
    </submittedName>
</protein>
<geneLocation type="plasmid" evidence="1 2">
    <name>pLM1</name>
</geneLocation>
<organism evidence="1 2">
    <name type="scientific">Limosilactobacillus mucosae LM1</name>
    <dbReference type="NCBI Taxonomy" id="1130798"/>
    <lineage>
        <taxon>Bacteria</taxon>
        <taxon>Bacillati</taxon>
        <taxon>Bacillota</taxon>
        <taxon>Bacilli</taxon>
        <taxon>Lactobacillales</taxon>
        <taxon>Lactobacillaceae</taxon>
        <taxon>Limosilactobacillus</taxon>
    </lineage>
</organism>
<accession>A0A0D4CN67</accession>
<reference evidence="1 2" key="1">
    <citation type="journal article" date="2012" name="J. Bacteriol.">
        <title>Genome sequence of Lactobacillus mucosae LM1, isolated from piglet feces.</title>
        <authorList>
            <person name="Lee J.H."/>
            <person name="Valeriano V.D."/>
            <person name="Shin Y.R."/>
            <person name="Chae J.P."/>
            <person name="Kim G.B."/>
            <person name="Ham J.S."/>
            <person name="Chun J."/>
            <person name="Kang D.K."/>
        </authorList>
    </citation>
    <scope>NUCLEOTIDE SEQUENCE [LARGE SCALE GENOMIC DNA]</scope>
    <source>
        <strain evidence="1 2">LM1</strain>
        <plasmid evidence="1">pLM1</plasmid>
    </source>
</reference>
<evidence type="ECO:0000313" key="1">
    <source>
        <dbReference type="EMBL" id="AJT51562.1"/>
    </source>
</evidence>
<dbReference type="RefSeq" id="WP_006501078.1">
    <property type="nucleotide sequence ID" value="NZ_CP011014.1"/>
</dbReference>
<proteinExistence type="predicted"/>
<keyword evidence="2" id="KW-1185">Reference proteome</keyword>
<gene>
    <name evidence="1" type="ORF">LBLM1_11060</name>
</gene>
<dbReference type="KEGG" id="lmu:LBLM1_11060"/>
<name>A0A0D4CN67_LIMMU</name>
<dbReference type="AlphaFoldDB" id="A0A0D4CN67"/>
<sequence>MEQQFSSLGCWGISNTIALVLLEYNYDIEDRATTAFFYDGEYQHKRTTKVHTTQSGRMYIVRYGTRYYFDECIKNA</sequence>
<evidence type="ECO:0000313" key="2">
    <source>
        <dbReference type="Proteomes" id="UP000003645"/>
    </source>
</evidence>